<keyword evidence="1" id="KW-0812">Transmembrane</keyword>
<evidence type="ECO:0008006" key="4">
    <source>
        <dbReference type="Google" id="ProtNLM"/>
    </source>
</evidence>
<evidence type="ECO:0000313" key="2">
    <source>
        <dbReference type="EMBL" id="KAB7708743.1"/>
    </source>
</evidence>
<protein>
    <recommendedName>
        <fullName evidence="4">DUF2157 domain-containing protein</fullName>
    </recommendedName>
</protein>
<feature type="transmembrane region" description="Helical" evidence="1">
    <location>
        <begin position="158"/>
        <end position="176"/>
    </location>
</feature>
<evidence type="ECO:0000313" key="3">
    <source>
        <dbReference type="Proteomes" id="UP000429595"/>
    </source>
</evidence>
<dbReference type="EMBL" id="WEIO01000001">
    <property type="protein sequence ID" value="KAB7708743.1"/>
    <property type="molecule type" value="Genomic_DNA"/>
</dbReference>
<dbReference type="RefSeq" id="WP_152149270.1">
    <property type="nucleotide sequence ID" value="NZ_WEIO01000001.1"/>
</dbReference>
<keyword evidence="1" id="KW-1133">Transmembrane helix</keyword>
<organism evidence="2 3">
    <name type="scientific">Bacillus aerolatus</name>
    <dbReference type="NCBI Taxonomy" id="2653354"/>
    <lineage>
        <taxon>Bacteria</taxon>
        <taxon>Bacillati</taxon>
        <taxon>Bacillota</taxon>
        <taxon>Bacilli</taxon>
        <taxon>Bacillales</taxon>
        <taxon>Bacillaceae</taxon>
        <taxon>Bacillus</taxon>
    </lineage>
</organism>
<proteinExistence type="predicted"/>
<gene>
    <name evidence="2" type="ORF">F9802_00915</name>
</gene>
<keyword evidence="3" id="KW-1185">Reference proteome</keyword>
<reference evidence="2 3" key="1">
    <citation type="submission" date="2019-10" db="EMBL/GenBank/DDBJ databases">
        <title>Bacillus aerolatum sp. nov., isolated from bioaerosol of sport playgrounds.</title>
        <authorList>
            <person name="Chen P."/>
            <person name="Zhang G."/>
        </authorList>
    </citation>
    <scope>NUCLEOTIDE SEQUENCE [LARGE SCALE GENOMIC DNA]</scope>
    <source>
        <strain evidence="2 3">CX253</strain>
    </source>
</reference>
<evidence type="ECO:0000256" key="1">
    <source>
        <dbReference type="SAM" id="Phobius"/>
    </source>
</evidence>
<dbReference type="Proteomes" id="UP000429595">
    <property type="component" value="Unassembled WGS sequence"/>
</dbReference>
<feature type="transmembrane region" description="Helical" evidence="1">
    <location>
        <begin position="105"/>
        <end position="123"/>
    </location>
</feature>
<feature type="transmembrane region" description="Helical" evidence="1">
    <location>
        <begin position="135"/>
        <end position="151"/>
    </location>
</feature>
<comment type="caution">
    <text evidence="2">The sequence shown here is derived from an EMBL/GenBank/DDBJ whole genome shotgun (WGS) entry which is preliminary data.</text>
</comment>
<name>A0A6I1FV09_9BACI</name>
<feature type="transmembrane region" description="Helical" evidence="1">
    <location>
        <begin position="81"/>
        <end position="100"/>
    </location>
</feature>
<keyword evidence="1" id="KW-0472">Membrane</keyword>
<feature type="transmembrane region" description="Helical" evidence="1">
    <location>
        <begin position="53"/>
        <end position="75"/>
    </location>
</feature>
<sequence>MKDEKKLIIIKEIHFWKENHMLPDHYCDYLLTLYTQGEELPETAVGKTASKRLFASSLLVSLFFLLISLFVLYFTELSFPLQMTILAVFVVFLMTSAIYFSKKGFVLPLLYAVAAILFLIFTVEMHEKLLGNDQNTLYMLLFFHCLLWWAAGRKLRQVYFAISAWLGVILLIIFIVI</sequence>
<dbReference type="AlphaFoldDB" id="A0A6I1FV09"/>
<accession>A0A6I1FV09</accession>